<dbReference type="GO" id="GO:1990281">
    <property type="term" value="C:efflux pump complex"/>
    <property type="evidence" value="ECO:0007669"/>
    <property type="project" value="TreeGrafter"/>
</dbReference>
<evidence type="ECO:0000259" key="5">
    <source>
        <dbReference type="Pfam" id="PF25954"/>
    </source>
</evidence>
<evidence type="ECO:0000259" key="4">
    <source>
        <dbReference type="Pfam" id="PF25917"/>
    </source>
</evidence>
<dbReference type="SUPFAM" id="SSF111369">
    <property type="entry name" value="HlyD-like secretion proteins"/>
    <property type="match status" value="1"/>
</dbReference>
<organism evidence="6 7">
    <name type="scientific">Lysobacter concretionis Ko07 = DSM 16239</name>
    <dbReference type="NCBI Taxonomy" id="1122185"/>
    <lineage>
        <taxon>Bacteria</taxon>
        <taxon>Pseudomonadati</taxon>
        <taxon>Pseudomonadota</taxon>
        <taxon>Gammaproteobacteria</taxon>
        <taxon>Lysobacterales</taxon>
        <taxon>Lysobacteraceae</taxon>
        <taxon>Novilysobacter</taxon>
    </lineage>
</organism>
<dbReference type="PANTHER" id="PTHR30469:SF15">
    <property type="entry name" value="HLYD FAMILY OF SECRETION PROTEINS"/>
    <property type="match status" value="1"/>
</dbReference>
<feature type="domain" description="Multidrug resistance protein MdtA-like barrel-sandwich hybrid" evidence="4">
    <location>
        <begin position="66"/>
        <end position="228"/>
    </location>
</feature>
<evidence type="ECO:0000313" key="6">
    <source>
        <dbReference type="EMBL" id="KGM51216.1"/>
    </source>
</evidence>
<dbReference type="InterPro" id="IPR058624">
    <property type="entry name" value="MdtA-like_HH"/>
</dbReference>
<dbReference type="GO" id="GO:0015562">
    <property type="term" value="F:efflux transmembrane transporter activity"/>
    <property type="evidence" value="ECO:0007669"/>
    <property type="project" value="TreeGrafter"/>
</dbReference>
<comment type="similarity">
    <text evidence="1">Belongs to the membrane fusion protein (MFP) (TC 8.A.1) family.</text>
</comment>
<evidence type="ECO:0000313" key="7">
    <source>
        <dbReference type="Proteomes" id="UP000030017"/>
    </source>
</evidence>
<sequence>MKWPRLAPRTLALAAVIATLLGLLAYVAVRSGPMSPVAVTVETVQQRAITPGLAGIGVIEAQRSYQVGPTAAGRVLELQVEVGDRVQAGQVLGRMQPVDMDQRLQAQSAAAQRAGSGVAAAEAQLRDASAMLVQARAQYERYEALGRTQLVSREMVDNRALDLQRAQAARQTAEAGLSAARQELSRLHAEHGAVVQQQANLQLLAPVDGLVTARRVEPGSTVLPGQPVLELVDPASVWVNVRFDQAGAGALVAGLPASVALRSRPGEPLPGRVRRVEPLADAVSEEILAKVSLSVDDRGLPSIGELAEVTVMPAPLSPGPAARNASLQRVDGELGVWRVRDQQLEFVPVRVGRSDRDGWVQILSGVAVGDALVVYSEGPLAAGQRISVRQQLAVAR</sequence>
<keyword evidence="7" id="KW-1185">Reference proteome</keyword>
<gene>
    <name evidence="6" type="ORF">N792_12615</name>
</gene>
<name>A0A0A0EJP5_9GAMM</name>
<feature type="domain" description="Multidrug resistance protein MdtA-like alpha-helical hairpin" evidence="3">
    <location>
        <begin position="119"/>
        <end position="184"/>
    </location>
</feature>
<dbReference type="Gene3D" id="2.40.30.170">
    <property type="match status" value="1"/>
</dbReference>
<comment type="caution">
    <text evidence="6">The sequence shown here is derived from an EMBL/GenBank/DDBJ whole genome shotgun (WGS) entry which is preliminary data.</text>
</comment>
<proteinExistence type="inferred from homology"/>
<dbReference type="NCBIfam" id="TIGR01730">
    <property type="entry name" value="RND_mfp"/>
    <property type="match status" value="1"/>
</dbReference>
<dbReference type="InterPro" id="IPR058625">
    <property type="entry name" value="MdtA-like_BSH"/>
</dbReference>
<dbReference type="AlphaFoldDB" id="A0A0A0EJP5"/>
<dbReference type="PANTHER" id="PTHR30469">
    <property type="entry name" value="MULTIDRUG RESISTANCE PROTEIN MDTA"/>
    <property type="match status" value="1"/>
</dbReference>
<dbReference type="Gene3D" id="2.40.420.20">
    <property type="match status" value="1"/>
</dbReference>
<dbReference type="InterPro" id="IPR006143">
    <property type="entry name" value="RND_pump_MFP"/>
</dbReference>
<evidence type="ECO:0000259" key="3">
    <source>
        <dbReference type="Pfam" id="PF25876"/>
    </source>
</evidence>
<protein>
    <submittedName>
        <fullName evidence="6">Uncharacterized protein</fullName>
    </submittedName>
</protein>
<dbReference type="EMBL" id="AVPS01000008">
    <property type="protein sequence ID" value="KGM51216.1"/>
    <property type="molecule type" value="Genomic_DNA"/>
</dbReference>
<dbReference type="Proteomes" id="UP000030017">
    <property type="component" value="Unassembled WGS sequence"/>
</dbReference>
<dbReference type="STRING" id="1122185.N792_12615"/>
<feature type="coiled-coil region" evidence="2">
    <location>
        <begin position="118"/>
        <end position="190"/>
    </location>
</feature>
<dbReference type="Pfam" id="PF25876">
    <property type="entry name" value="HH_MFP_RND"/>
    <property type="match status" value="1"/>
</dbReference>
<dbReference type="Gene3D" id="2.40.50.100">
    <property type="match status" value="1"/>
</dbReference>
<reference evidence="6 7" key="1">
    <citation type="submission" date="2013-08" db="EMBL/GenBank/DDBJ databases">
        <title>Genome sequencing of Lysobacter.</title>
        <authorList>
            <person name="Zhang S."/>
            <person name="Wang G."/>
        </authorList>
    </citation>
    <scope>NUCLEOTIDE SEQUENCE [LARGE SCALE GENOMIC DNA]</scope>
    <source>
        <strain evidence="6 7">Ko07</strain>
    </source>
</reference>
<dbReference type="Pfam" id="PF25954">
    <property type="entry name" value="Beta-barrel_RND_2"/>
    <property type="match status" value="1"/>
</dbReference>
<evidence type="ECO:0000256" key="2">
    <source>
        <dbReference type="SAM" id="Coils"/>
    </source>
</evidence>
<dbReference type="eggNOG" id="COG0845">
    <property type="taxonomic scope" value="Bacteria"/>
</dbReference>
<dbReference type="Pfam" id="PF25917">
    <property type="entry name" value="BSH_RND"/>
    <property type="match status" value="1"/>
</dbReference>
<accession>A0A0A0EJP5</accession>
<dbReference type="RefSeq" id="WP_036195085.1">
    <property type="nucleotide sequence ID" value="NZ_AVPS01000008.1"/>
</dbReference>
<dbReference type="OrthoDB" id="9781888at2"/>
<evidence type="ECO:0000256" key="1">
    <source>
        <dbReference type="ARBA" id="ARBA00009477"/>
    </source>
</evidence>
<dbReference type="InterPro" id="IPR058792">
    <property type="entry name" value="Beta-barrel_RND_2"/>
</dbReference>
<keyword evidence="2" id="KW-0175">Coiled coil</keyword>
<feature type="domain" description="CusB-like beta-barrel" evidence="5">
    <location>
        <begin position="236"/>
        <end position="300"/>
    </location>
</feature>